<feature type="transmembrane region" description="Helical" evidence="1">
    <location>
        <begin position="96"/>
        <end position="118"/>
    </location>
</feature>
<keyword evidence="1" id="KW-1133">Transmembrane helix</keyword>
<accession>A0ABV4UGP2</accession>
<feature type="transmembrane region" description="Helical" evidence="1">
    <location>
        <begin position="141"/>
        <end position="168"/>
    </location>
</feature>
<feature type="transmembrane region" description="Helical" evidence="1">
    <location>
        <begin position="55"/>
        <end position="75"/>
    </location>
</feature>
<evidence type="ECO:0000313" key="3">
    <source>
        <dbReference type="Proteomes" id="UP001574673"/>
    </source>
</evidence>
<proteinExistence type="predicted"/>
<reference evidence="3" key="1">
    <citation type="submission" date="2024-06" db="EMBL/GenBank/DDBJ databases">
        <title>Radixoralia hellwigii gen. nov., sp nov., isolated from a root canal in the human oral cavity.</title>
        <authorList>
            <person name="Bartsch S."/>
            <person name="Wittmer A."/>
            <person name="Schulz A.-K."/>
            <person name="Neumann-Schaal M."/>
            <person name="Wolf J."/>
            <person name="Gronow S."/>
            <person name="Tennert C."/>
            <person name="Haecker G."/>
            <person name="Cieplik F."/>
            <person name="Al-Ahmad A."/>
        </authorList>
    </citation>
    <scope>NUCLEOTIDE SEQUENCE [LARGE SCALE GENOMIC DNA]</scope>
    <source>
        <strain evidence="3">Wk13</strain>
    </source>
</reference>
<feature type="transmembrane region" description="Helical" evidence="1">
    <location>
        <begin position="189"/>
        <end position="213"/>
    </location>
</feature>
<dbReference type="NCBIfam" id="NF041043">
    <property type="entry name" value="BPSS1780_fam"/>
    <property type="match status" value="1"/>
</dbReference>
<dbReference type="Proteomes" id="UP001574673">
    <property type="component" value="Unassembled WGS sequence"/>
</dbReference>
<protein>
    <submittedName>
        <fullName evidence="2">BPSS1780 family membrane protein</fullName>
    </submittedName>
</protein>
<evidence type="ECO:0000313" key="2">
    <source>
        <dbReference type="EMBL" id="MFA9950521.1"/>
    </source>
</evidence>
<feature type="transmembrane region" description="Helical" evidence="1">
    <location>
        <begin position="30"/>
        <end position="49"/>
    </location>
</feature>
<comment type="caution">
    <text evidence="2">The sequence shown here is derived from an EMBL/GenBank/DDBJ whole genome shotgun (WGS) entry which is preliminary data.</text>
</comment>
<dbReference type="InterPro" id="IPR047798">
    <property type="entry name" value="BPSS1780-like"/>
</dbReference>
<dbReference type="RefSeq" id="WP_418891572.1">
    <property type="nucleotide sequence ID" value="NZ_JBEUWX010000002.1"/>
</dbReference>
<feature type="transmembrane region" description="Helical" evidence="1">
    <location>
        <begin position="225"/>
        <end position="245"/>
    </location>
</feature>
<organism evidence="2 3">
    <name type="scientific">Dentiradicibacter hellwigii</name>
    <dbReference type="NCBI Taxonomy" id="3149053"/>
    <lineage>
        <taxon>Bacteria</taxon>
        <taxon>Pseudomonadati</taxon>
        <taxon>Pseudomonadota</taxon>
        <taxon>Betaproteobacteria</taxon>
        <taxon>Rhodocyclales</taxon>
        <taxon>Rhodocyclaceae</taxon>
        <taxon>Dentiradicibacter</taxon>
    </lineage>
</organism>
<sequence>MQTKTLIVPARNGWQWIAEGSRIYGKNRMLLALAVIGFWLLMGLVGSQVPQIGRLLATICMPAISVGLMGLCRYLDQEDTKAPSALLSGLSSHMGALLLLGVMYIVVLAAALGVVALIDGGRFFHVFLMGGKLDAAEANPLATWALLLLMLPVAMAYWYAPILVAWHGHSVGKSLFFSLFACLRNWRAFVVYTCSLIMLMILMTIVAGMMASWLPASLPRVAQSIPAVLLFFFLAMPVLYASFYVSYRDVFVAGGDQG</sequence>
<evidence type="ECO:0000256" key="1">
    <source>
        <dbReference type="SAM" id="Phobius"/>
    </source>
</evidence>
<keyword evidence="3" id="KW-1185">Reference proteome</keyword>
<gene>
    <name evidence="2" type="ORF">ABCS64_09370</name>
</gene>
<dbReference type="EMBL" id="JBEUWX010000002">
    <property type="protein sequence ID" value="MFA9950521.1"/>
    <property type="molecule type" value="Genomic_DNA"/>
</dbReference>
<keyword evidence="1" id="KW-0472">Membrane</keyword>
<name>A0ABV4UGP2_9RHOO</name>
<keyword evidence="1" id="KW-0812">Transmembrane</keyword>